<dbReference type="RefSeq" id="WP_023467758.1">
    <property type="nucleotide sequence ID" value="NZ_FMYN01000002.1"/>
</dbReference>
<dbReference type="EMBL" id="LNQL01000002">
    <property type="protein sequence ID" value="KSU49395.1"/>
    <property type="molecule type" value="Genomic_DNA"/>
</dbReference>
<evidence type="ECO:0000313" key="6">
    <source>
        <dbReference type="EMBL" id="KSU49395.1"/>
    </source>
</evidence>
<reference evidence="6 9" key="1">
    <citation type="journal article" date="2015" name="Int. J. Syst. Evol. Microbiol.">
        <title>Exiguobacterium enclense sp. nov., isolated from sediment.</title>
        <authorList>
            <person name="Dastager S.G."/>
            <person name="Mawlankar R."/>
            <person name="Sonalkar V.V."/>
            <person name="Thorat M.N."/>
            <person name="Mual P."/>
            <person name="Verma A."/>
            <person name="Krishnamurthi S."/>
            <person name="Tang S.K."/>
            <person name="Li W.J."/>
        </authorList>
    </citation>
    <scope>NUCLEOTIDE SEQUENCE [LARGE SCALE GENOMIC DNA]</scope>
    <source>
        <strain evidence="6 9">NIO-1109</strain>
    </source>
</reference>
<reference evidence="7 10" key="2">
    <citation type="journal article" date="2016" name="Front. Microbiol.">
        <title>Genomic Resource of Rice Seed Associated Bacteria.</title>
        <authorList>
            <person name="Midha S."/>
            <person name="Bansal K."/>
            <person name="Sharma S."/>
            <person name="Kumar N."/>
            <person name="Patil P.P."/>
            <person name="Chaudhry V."/>
            <person name="Patil P.B."/>
        </authorList>
    </citation>
    <scope>NUCLEOTIDE SEQUENCE [LARGE SCALE GENOMIC DNA]</scope>
    <source>
        <strain evidence="7 10">RSA11</strain>
    </source>
</reference>
<dbReference type="InterPro" id="IPR000551">
    <property type="entry name" value="MerR-type_HTH_dom"/>
</dbReference>
<evidence type="ECO:0000256" key="4">
    <source>
        <dbReference type="ARBA" id="ARBA00023163"/>
    </source>
</evidence>
<evidence type="ECO:0000313" key="11">
    <source>
        <dbReference type="Proteomes" id="UP001387110"/>
    </source>
</evidence>
<evidence type="ECO:0000313" key="8">
    <source>
        <dbReference type="EMBL" id="MEI4462656.1"/>
    </source>
</evidence>
<dbReference type="Pfam" id="PF13411">
    <property type="entry name" value="MerR_1"/>
    <property type="match status" value="1"/>
</dbReference>
<evidence type="ECO:0000313" key="10">
    <source>
        <dbReference type="Proteomes" id="UP000072605"/>
    </source>
</evidence>
<protein>
    <submittedName>
        <fullName evidence="6 8">Transcriptional regulator</fullName>
    </submittedName>
</protein>
<keyword evidence="3" id="KW-0238">DNA-binding</keyword>
<dbReference type="PROSITE" id="PS50937">
    <property type="entry name" value="HTH_MERR_2"/>
    <property type="match status" value="1"/>
</dbReference>
<evidence type="ECO:0000259" key="5">
    <source>
        <dbReference type="PROSITE" id="PS50937"/>
    </source>
</evidence>
<dbReference type="Gene3D" id="1.10.1660.10">
    <property type="match status" value="1"/>
</dbReference>
<name>A0A0V8GGI7_9BACL</name>
<dbReference type="Proteomes" id="UP000053797">
    <property type="component" value="Unassembled WGS sequence"/>
</dbReference>
<dbReference type="InterPro" id="IPR009061">
    <property type="entry name" value="DNA-bd_dom_put_sf"/>
</dbReference>
<dbReference type="PANTHER" id="PTHR30204">
    <property type="entry name" value="REDOX-CYCLING DRUG-SENSING TRANSCRIPTIONAL ACTIVATOR SOXR"/>
    <property type="match status" value="1"/>
</dbReference>
<keyword evidence="11" id="KW-1185">Reference proteome</keyword>
<evidence type="ECO:0000256" key="2">
    <source>
        <dbReference type="ARBA" id="ARBA00023015"/>
    </source>
</evidence>
<dbReference type="PANTHER" id="PTHR30204:SF65">
    <property type="entry name" value="HTH-TYPE TRANSCRIPTIONAL REGULATOR TNRA"/>
    <property type="match status" value="1"/>
</dbReference>
<dbReference type="GO" id="GO:0003700">
    <property type="term" value="F:DNA-binding transcription factor activity"/>
    <property type="evidence" value="ECO:0007669"/>
    <property type="project" value="InterPro"/>
</dbReference>
<dbReference type="Proteomes" id="UP000072605">
    <property type="component" value="Unassembled WGS sequence"/>
</dbReference>
<gene>
    <name evidence="6" type="ORF">AS033_08490</name>
    <name evidence="7" type="ORF">RSA11_04925</name>
    <name evidence="8" type="ORF">SZL87_09495</name>
</gene>
<dbReference type="AlphaFoldDB" id="A0A0V8GGI7"/>
<keyword evidence="4" id="KW-0804">Transcription</keyword>
<dbReference type="EMBL" id="LDQV01000013">
    <property type="protein sequence ID" value="KTR27547.1"/>
    <property type="molecule type" value="Genomic_DNA"/>
</dbReference>
<evidence type="ECO:0000313" key="9">
    <source>
        <dbReference type="Proteomes" id="UP000053797"/>
    </source>
</evidence>
<dbReference type="GO" id="GO:0003677">
    <property type="term" value="F:DNA binding"/>
    <property type="evidence" value="ECO:0007669"/>
    <property type="project" value="UniProtKB-KW"/>
</dbReference>
<organism evidence="6 9">
    <name type="scientific">Exiguobacterium indicum</name>
    <dbReference type="NCBI Taxonomy" id="296995"/>
    <lineage>
        <taxon>Bacteria</taxon>
        <taxon>Bacillati</taxon>
        <taxon>Bacillota</taxon>
        <taxon>Bacilli</taxon>
        <taxon>Bacillales</taxon>
        <taxon>Bacillales Family XII. Incertae Sedis</taxon>
        <taxon>Exiguobacterium</taxon>
    </lineage>
</organism>
<evidence type="ECO:0000256" key="1">
    <source>
        <dbReference type="ARBA" id="ARBA00022491"/>
    </source>
</evidence>
<accession>A0A0V8GGI7</accession>
<reference evidence="8 11" key="3">
    <citation type="submission" date="2023-12" db="EMBL/GenBank/DDBJ databases">
        <authorList>
            <person name="Easwaran N."/>
            <person name="Lazarus H.P.S."/>
        </authorList>
    </citation>
    <scope>NUCLEOTIDE SEQUENCE [LARGE SCALE GENOMIC DNA]</scope>
    <source>
        <strain evidence="8 11">VIT-2023</strain>
    </source>
</reference>
<evidence type="ECO:0000313" key="7">
    <source>
        <dbReference type="EMBL" id="KTR27547.1"/>
    </source>
</evidence>
<dbReference type="InterPro" id="IPR047057">
    <property type="entry name" value="MerR_fam"/>
</dbReference>
<keyword evidence="2" id="KW-0805">Transcription regulation</keyword>
<dbReference type="Proteomes" id="UP001387110">
    <property type="component" value="Unassembled WGS sequence"/>
</dbReference>
<dbReference type="CDD" id="cd01105">
    <property type="entry name" value="HTH_GlnR-like"/>
    <property type="match status" value="1"/>
</dbReference>
<evidence type="ECO:0000256" key="3">
    <source>
        <dbReference type="ARBA" id="ARBA00023125"/>
    </source>
</evidence>
<comment type="caution">
    <text evidence="6">The sequence shown here is derived from an EMBL/GenBank/DDBJ whole genome shotgun (WGS) entry which is preliminary data.</text>
</comment>
<dbReference type="OrthoDB" id="9806513at2"/>
<feature type="domain" description="HTH merR-type" evidence="5">
    <location>
        <begin position="11"/>
        <end position="79"/>
    </location>
</feature>
<keyword evidence="1" id="KW-0678">Repressor</keyword>
<sequence>MADSSRQSKPLFPIGVVQELTALSARQIRYYEEQGLIKPERTETKRRLYSFNDVDRLLSIKEYLDQGLNIAGIKLIFENDLVKRERVAESVVETRPELSDGELYKLLKNELKEAGRHGKTSLIQGELGRFFK</sequence>
<proteinExistence type="predicted"/>
<dbReference type="GeneID" id="90836256"/>
<dbReference type="EMBL" id="JBAWKY010000002">
    <property type="protein sequence ID" value="MEI4462656.1"/>
    <property type="molecule type" value="Genomic_DNA"/>
</dbReference>
<dbReference type="SMART" id="SM00422">
    <property type="entry name" value="HTH_MERR"/>
    <property type="match status" value="1"/>
</dbReference>
<dbReference type="SUPFAM" id="SSF46955">
    <property type="entry name" value="Putative DNA-binding domain"/>
    <property type="match status" value="1"/>
</dbReference>